<name>A0ABD1L5H9_9FABA</name>
<evidence type="ECO:0000313" key="2">
    <source>
        <dbReference type="Proteomes" id="UP001603857"/>
    </source>
</evidence>
<dbReference type="EMBL" id="JBGMDY010000011">
    <property type="protein sequence ID" value="KAL2318749.1"/>
    <property type="molecule type" value="Genomic_DNA"/>
</dbReference>
<protein>
    <submittedName>
        <fullName evidence="1">Uncharacterized protein</fullName>
    </submittedName>
</protein>
<proteinExistence type="predicted"/>
<comment type="caution">
    <text evidence="1">The sequence shown here is derived from an EMBL/GenBank/DDBJ whole genome shotgun (WGS) entry which is preliminary data.</text>
</comment>
<dbReference type="AlphaFoldDB" id="A0ABD1L5H9"/>
<reference evidence="1 2" key="1">
    <citation type="submission" date="2024-08" db="EMBL/GenBank/DDBJ databases">
        <title>Insights into the chromosomal genome structure of Flemingia macrophylla.</title>
        <authorList>
            <person name="Ding Y."/>
            <person name="Zhao Y."/>
            <person name="Bi W."/>
            <person name="Wu M."/>
            <person name="Zhao G."/>
            <person name="Gong Y."/>
            <person name="Li W."/>
            <person name="Zhang P."/>
        </authorList>
    </citation>
    <scope>NUCLEOTIDE SEQUENCE [LARGE SCALE GENOMIC DNA]</scope>
    <source>
        <strain evidence="1">DYQJB</strain>
        <tissue evidence="1">Leaf</tissue>
    </source>
</reference>
<dbReference type="Proteomes" id="UP001603857">
    <property type="component" value="Unassembled WGS sequence"/>
</dbReference>
<gene>
    <name evidence="1" type="ORF">Fmac_032625</name>
</gene>
<keyword evidence="2" id="KW-1185">Reference proteome</keyword>
<evidence type="ECO:0000313" key="1">
    <source>
        <dbReference type="EMBL" id="KAL2318749.1"/>
    </source>
</evidence>
<sequence length="222" mass="25354">MAHIEKDEIEMLPETLHVVEDSQLRRNVSRILNASISIPITSFQSYEENESLSQKVIAESTNTSYFGGADEIDWDNRHKYLMRSEKLGMCNDPYCTTCPTYLKKASRKPSTKVDAKFRLAYATPGSRVLGHCELVDHPKKIALNYLKHGLIIDLFIVLPIPQAGGISPVETELYKLIHEQQRLLSEVNMCHGAMCVYQSNISKNKVDLKQAQYNNIDKRYFD</sequence>
<organism evidence="1 2">
    <name type="scientific">Flemingia macrophylla</name>
    <dbReference type="NCBI Taxonomy" id="520843"/>
    <lineage>
        <taxon>Eukaryota</taxon>
        <taxon>Viridiplantae</taxon>
        <taxon>Streptophyta</taxon>
        <taxon>Embryophyta</taxon>
        <taxon>Tracheophyta</taxon>
        <taxon>Spermatophyta</taxon>
        <taxon>Magnoliopsida</taxon>
        <taxon>eudicotyledons</taxon>
        <taxon>Gunneridae</taxon>
        <taxon>Pentapetalae</taxon>
        <taxon>rosids</taxon>
        <taxon>fabids</taxon>
        <taxon>Fabales</taxon>
        <taxon>Fabaceae</taxon>
        <taxon>Papilionoideae</taxon>
        <taxon>50 kb inversion clade</taxon>
        <taxon>NPAAA clade</taxon>
        <taxon>indigoferoid/millettioid clade</taxon>
        <taxon>Phaseoleae</taxon>
        <taxon>Flemingia</taxon>
    </lineage>
</organism>
<accession>A0ABD1L5H9</accession>